<accession>A0AAN5Z094</accession>
<protein>
    <submittedName>
        <fullName evidence="1">Uncharacterized protein</fullName>
    </submittedName>
</protein>
<name>A0AAN5Z094_FUSAU</name>
<dbReference type="AlphaFoldDB" id="A0AAN5Z094"/>
<evidence type="ECO:0000313" key="1">
    <source>
        <dbReference type="EMBL" id="KAF5228878.1"/>
    </source>
</evidence>
<keyword evidence="2" id="KW-1185">Reference proteome</keyword>
<organism evidence="1 2">
    <name type="scientific">Fusarium austroamericanum</name>
    <dbReference type="NCBI Taxonomy" id="282268"/>
    <lineage>
        <taxon>Eukaryota</taxon>
        <taxon>Fungi</taxon>
        <taxon>Dikarya</taxon>
        <taxon>Ascomycota</taxon>
        <taxon>Pezizomycotina</taxon>
        <taxon>Sordariomycetes</taxon>
        <taxon>Hypocreomycetidae</taxon>
        <taxon>Hypocreales</taxon>
        <taxon>Nectriaceae</taxon>
        <taxon>Fusarium</taxon>
    </lineage>
</organism>
<proteinExistence type="predicted"/>
<dbReference type="EMBL" id="JAAMOD010000438">
    <property type="protein sequence ID" value="KAF5228878.1"/>
    <property type="molecule type" value="Genomic_DNA"/>
</dbReference>
<sequence length="129" mass="14617">MSVQHQGLVEQLFLDLPVDDVVRRVAGLQLVEPWASQYVDAINTTRYGDAVWARYHIFGDVVDGKIEGKTVLESITKDAMGYKKYSEDQFIEAVSFYKGTSKADGHPEVIEIIFRVYEEDITGKEISEL</sequence>
<evidence type="ECO:0000313" key="2">
    <source>
        <dbReference type="Proteomes" id="UP000537989"/>
    </source>
</evidence>
<gene>
    <name evidence="1" type="ORF">FAUST_10780</name>
</gene>
<dbReference type="Proteomes" id="UP000537989">
    <property type="component" value="Unassembled WGS sequence"/>
</dbReference>
<reference evidence="1 2" key="1">
    <citation type="submission" date="2020-02" db="EMBL/GenBank/DDBJ databases">
        <title>Identification and distribution of gene clusters putatively required for synthesis of sphingolipid metabolism inhibitors in phylogenetically diverse species of the filamentous fungus Fusarium.</title>
        <authorList>
            <person name="Kim H.-S."/>
            <person name="Busman M."/>
            <person name="Brown D.W."/>
            <person name="Divon H."/>
            <person name="Uhlig S."/>
            <person name="Proctor R.H."/>
        </authorList>
    </citation>
    <scope>NUCLEOTIDE SEQUENCE [LARGE SCALE GENOMIC DNA]</scope>
    <source>
        <strain evidence="1 2">NRRL 2903</strain>
    </source>
</reference>
<comment type="caution">
    <text evidence="1">The sequence shown here is derived from an EMBL/GenBank/DDBJ whole genome shotgun (WGS) entry which is preliminary data.</text>
</comment>